<feature type="domain" description="Thiolase-like protein type 1 additional C-terminal" evidence="4">
    <location>
        <begin position="420"/>
        <end position="505"/>
    </location>
</feature>
<keyword evidence="3" id="KW-0012">Acyltransferase</keyword>
<dbReference type="STRING" id="91928.A0A0D2BAH9"/>
<gene>
    <name evidence="5" type="ORF">PV08_06023</name>
</gene>
<organism evidence="5 6">
    <name type="scientific">Exophiala spinifera</name>
    <dbReference type="NCBI Taxonomy" id="91928"/>
    <lineage>
        <taxon>Eukaryota</taxon>
        <taxon>Fungi</taxon>
        <taxon>Dikarya</taxon>
        <taxon>Ascomycota</taxon>
        <taxon>Pezizomycotina</taxon>
        <taxon>Eurotiomycetes</taxon>
        <taxon>Chaetothyriomycetidae</taxon>
        <taxon>Chaetothyriales</taxon>
        <taxon>Herpotrichiellaceae</taxon>
        <taxon>Exophiala</taxon>
    </lineage>
</organism>
<dbReference type="AlphaFoldDB" id="A0A0D2BAH9"/>
<protein>
    <recommendedName>
        <fullName evidence="4">Thiolase-like protein type 1 additional C-terminal domain-containing protein</fullName>
    </recommendedName>
</protein>
<dbReference type="Gene3D" id="3.40.47.10">
    <property type="match status" value="1"/>
</dbReference>
<evidence type="ECO:0000256" key="2">
    <source>
        <dbReference type="ARBA" id="ARBA00022679"/>
    </source>
</evidence>
<evidence type="ECO:0000256" key="3">
    <source>
        <dbReference type="ARBA" id="ARBA00023315"/>
    </source>
</evidence>
<evidence type="ECO:0000313" key="6">
    <source>
        <dbReference type="Proteomes" id="UP000053328"/>
    </source>
</evidence>
<dbReference type="EMBL" id="KN847495">
    <property type="protein sequence ID" value="KIW15973.1"/>
    <property type="molecule type" value="Genomic_DNA"/>
</dbReference>
<name>A0A0D2BAH9_9EURO</name>
<dbReference type="PANTHER" id="PTHR18919:SF139">
    <property type="entry name" value="THIOLASE-LIKE PROTEIN TYPE 1 ADDITIONAL C-TERMINAL DOMAIN-CONTAINING PROTEIN"/>
    <property type="match status" value="1"/>
</dbReference>
<sequence length="519" mass="56995">MAEIPIIVGVGDVVNRSTSTDAALEPLRLILDSIRNALEDTGLAEEKQKFLQKAIDSIDVVRTWTWPYDDLPGDIARNLAVDPRHKFYTEHGGNNPAKLFDDAARRISNGQTKVAVVTGGEALASLTACAAAKQLPPAGWTKTKESVTSVFKATGRDQQADLGQVQGITDPIQIYPLYENGLRAHRKQSLRDNHNESATLYADFAKVAEHQPYAWNYGKPAKSKEEIGTVTKRNRMICLPYPLLMNAFNTVNLAGACILTSTTYAEELGIPKTKWIYALGGAGTQDSTNFWERPNYYSSPSIERSLDSALEVSGLDKSDIDLYDFYSCFPIVPKLAAAHLKLPITGGAQALTLLGGLTSFGGAGNNYSMHAITEMTRQLRQGKGRNGLILANGGWVTYQHVLCLSTMRRRGGTAYPDHAPLPDHVTDVPIPQVDIKVEGDQEAVIETYTVEFNRDNTPREAYVVGRLRNGHRFVANEGDKETLVQLSSTTTEPIGRTGRVYNDGKRNRFVLERGLTGKL</sequence>
<dbReference type="GO" id="GO:0016746">
    <property type="term" value="F:acyltransferase activity"/>
    <property type="evidence" value="ECO:0007669"/>
    <property type="project" value="UniProtKB-KW"/>
</dbReference>
<dbReference type="Gene3D" id="2.40.50.840">
    <property type="match status" value="1"/>
</dbReference>
<dbReference type="PANTHER" id="PTHR18919">
    <property type="entry name" value="ACETYL-COA C-ACYLTRANSFERASE"/>
    <property type="match status" value="1"/>
</dbReference>
<dbReference type="InterPro" id="IPR040771">
    <property type="entry name" value="TLP1_add_C"/>
</dbReference>
<accession>A0A0D2BAH9</accession>
<evidence type="ECO:0000256" key="1">
    <source>
        <dbReference type="ARBA" id="ARBA00010982"/>
    </source>
</evidence>
<evidence type="ECO:0000259" key="4">
    <source>
        <dbReference type="Pfam" id="PF18313"/>
    </source>
</evidence>
<dbReference type="OrthoDB" id="435240at2759"/>
<dbReference type="RefSeq" id="XP_016236189.1">
    <property type="nucleotide sequence ID" value="XM_016380362.1"/>
</dbReference>
<keyword evidence="6" id="KW-1185">Reference proteome</keyword>
<comment type="similarity">
    <text evidence="1">Belongs to the thiolase-like superfamily. Thiolase family.</text>
</comment>
<proteinExistence type="inferred from homology"/>
<dbReference type="HOGENOM" id="CLU_026848_0_0_1"/>
<reference evidence="5 6" key="1">
    <citation type="submission" date="2015-01" db="EMBL/GenBank/DDBJ databases">
        <title>The Genome Sequence of Exophiala spinifera CBS89968.</title>
        <authorList>
            <consortium name="The Broad Institute Genomics Platform"/>
            <person name="Cuomo C."/>
            <person name="de Hoog S."/>
            <person name="Gorbushina A."/>
            <person name="Stielow B."/>
            <person name="Teixiera M."/>
            <person name="Abouelleil A."/>
            <person name="Chapman S.B."/>
            <person name="Priest M."/>
            <person name="Young S.K."/>
            <person name="Wortman J."/>
            <person name="Nusbaum C."/>
            <person name="Birren B."/>
        </authorList>
    </citation>
    <scope>NUCLEOTIDE SEQUENCE [LARGE SCALE GENOMIC DNA]</scope>
    <source>
        <strain evidence="5 6">CBS 89968</strain>
    </source>
</reference>
<dbReference type="Pfam" id="PF18313">
    <property type="entry name" value="TLP1_add_C"/>
    <property type="match status" value="1"/>
</dbReference>
<keyword evidence="2" id="KW-0808">Transferase</keyword>
<evidence type="ECO:0000313" key="5">
    <source>
        <dbReference type="EMBL" id="KIW15973.1"/>
    </source>
</evidence>
<dbReference type="SUPFAM" id="SSF53901">
    <property type="entry name" value="Thiolase-like"/>
    <property type="match status" value="1"/>
</dbReference>
<dbReference type="Proteomes" id="UP000053328">
    <property type="component" value="Unassembled WGS sequence"/>
</dbReference>
<dbReference type="InterPro" id="IPR016039">
    <property type="entry name" value="Thiolase-like"/>
</dbReference>
<dbReference type="VEuPathDB" id="FungiDB:PV08_06023"/>
<dbReference type="GeneID" id="27333106"/>